<accession>A0ABN6VBJ2</accession>
<protein>
    <recommendedName>
        <fullName evidence="1">Right handed beta helix domain-containing protein</fullName>
    </recommendedName>
</protein>
<sequence>MPSITSSLTNIVYSTAAGTGTLQGAINLAQSTGLPLFIAPGIYTEASVIIAGTVTIYARKDSVQLRSSTSNAFVMQIGSGTTSSRIPGVVIRGLNFDGENKPLGGQNGLLQFFNADRMVVEDCFFWRSTSSGLYLYGAEGRVSGNRCDNCSASLSSVNGAGLTIENNYLTNSLNTGIECYRSPWAVSQTYFDGTIIQRNRVYTVLNNSGGSGQWGNAIACNGLRFLRIADNFISNANYSAIRVNYCKDVTISSNQVDAAREVAIFVENPADYAGGWTNVVISGNTLNNVGGGIVCVNNNAGSHRATITGNAIYYVKKNTFTEYTDGVSGGYSRITHGVGIWLAADCIADGNTIEYAEAAGIAAIFSGTWNGQGAPDQNTVTALISNNILKYCYVGVGYSDNDPRTFAEISGNIIVGAGAFQIVKMAVTSLPSPAPEGNYYGPPAPVAGAPEMGGVSNAVSTRWSFNRNKIVSATV</sequence>
<dbReference type="InterPro" id="IPR012334">
    <property type="entry name" value="Pectin_lyas_fold"/>
</dbReference>
<dbReference type="InterPro" id="IPR022388">
    <property type="entry name" value="CHP03808"/>
</dbReference>
<organism evidence="2 3">
    <name type="scientific">Methylocystis iwaonis</name>
    <dbReference type="NCBI Taxonomy" id="2885079"/>
    <lineage>
        <taxon>Bacteria</taxon>
        <taxon>Pseudomonadati</taxon>
        <taxon>Pseudomonadota</taxon>
        <taxon>Alphaproteobacteria</taxon>
        <taxon>Hyphomicrobiales</taxon>
        <taxon>Methylocystaceae</taxon>
        <taxon>Methylocystis</taxon>
    </lineage>
</organism>
<keyword evidence="3" id="KW-1185">Reference proteome</keyword>
<reference evidence="2 3" key="1">
    <citation type="journal article" date="2023" name="Int. J. Syst. Evol. Microbiol.">
        <title>Methylocystis iwaonis sp. nov., a type II methane-oxidizing bacterium from surface soil of a rice paddy field in Japan, and emended description of the genus Methylocystis (ex Whittenbury et al. 1970) Bowman et al. 1993.</title>
        <authorList>
            <person name="Kaise H."/>
            <person name="Sawadogo J.B."/>
            <person name="Alam M.S."/>
            <person name="Ueno C."/>
            <person name="Dianou D."/>
            <person name="Shinjo R."/>
            <person name="Asakawa S."/>
        </authorList>
    </citation>
    <scope>NUCLEOTIDE SEQUENCE [LARGE SCALE GENOMIC DNA]</scope>
    <source>
        <strain evidence="2 3">SS37A-Re</strain>
    </source>
</reference>
<dbReference type="EMBL" id="AP027142">
    <property type="protein sequence ID" value="BDV33060.1"/>
    <property type="molecule type" value="Genomic_DNA"/>
</dbReference>
<dbReference type="Proteomes" id="UP001317629">
    <property type="component" value="Chromosome"/>
</dbReference>
<dbReference type="InterPro" id="IPR039448">
    <property type="entry name" value="Beta_helix"/>
</dbReference>
<dbReference type="InterPro" id="IPR011050">
    <property type="entry name" value="Pectin_lyase_fold/virulence"/>
</dbReference>
<dbReference type="SUPFAM" id="SSF51126">
    <property type="entry name" value="Pectin lyase-like"/>
    <property type="match status" value="1"/>
</dbReference>
<dbReference type="Pfam" id="PF13229">
    <property type="entry name" value="Beta_helix"/>
    <property type="match status" value="1"/>
</dbReference>
<feature type="domain" description="Right handed beta helix" evidence="1">
    <location>
        <begin position="55"/>
        <end position="181"/>
    </location>
</feature>
<dbReference type="RefSeq" id="WP_281930357.1">
    <property type="nucleotide sequence ID" value="NZ_AP027142.1"/>
</dbReference>
<dbReference type="NCBIfam" id="TIGR03808">
    <property type="entry name" value="RR_plus_rpt_1"/>
    <property type="match status" value="1"/>
</dbReference>
<dbReference type="InterPro" id="IPR006626">
    <property type="entry name" value="PbH1"/>
</dbReference>
<dbReference type="SMART" id="SM00710">
    <property type="entry name" value="PbH1"/>
    <property type="match status" value="7"/>
</dbReference>
<evidence type="ECO:0000259" key="1">
    <source>
        <dbReference type="Pfam" id="PF13229"/>
    </source>
</evidence>
<evidence type="ECO:0000313" key="2">
    <source>
        <dbReference type="EMBL" id="BDV33060.1"/>
    </source>
</evidence>
<gene>
    <name evidence="2" type="ORF">SS37A_05890</name>
</gene>
<evidence type="ECO:0000313" key="3">
    <source>
        <dbReference type="Proteomes" id="UP001317629"/>
    </source>
</evidence>
<name>A0ABN6VBJ2_9HYPH</name>
<dbReference type="Gene3D" id="2.160.20.10">
    <property type="entry name" value="Single-stranded right-handed beta-helix, Pectin lyase-like"/>
    <property type="match status" value="1"/>
</dbReference>
<proteinExistence type="predicted"/>